<protein>
    <submittedName>
        <fullName evidence="2">Uncharacterized protein</fullName>
    </submittedName>
</protein>
<dbReference type="Proteomes" id="UP000605846">
    <property type="component" value="Unassembled WGS sequence"/>
</dbReference>
<comment type="caution">
    <text evidence="2">The sequence shown here is derived from an EMBL/GenBank/DDBJ whole genome shotgun (WGS) entry which is preliminary data.</text>
</comment>
<evidence type="ECO:0000313" key="2">
    <source>
        <dbReference type="EMBL" id="KAF7724614.1"/>
    </source>
</evidence>
<dbReference type="OrthoDB" id="2275636at2759"/>
<reference evidence="2" key="1">
    <citation type="submission" date="2020-01" db="EMBL/GenBank/DDBJ databases">
        <title>Genome Sequencing of Three Apophysomyces-Like Fungal Strains Confirms a Novel Fungal Genus in the Mucoromycota with divergent Burkholderia-like Endosymbiotic Bacteria.</title>
        <authorList>
            <person name="Stajich J.E."/>
            <person name="Macias A.M."/>
            <person name="Carter-House D."/>
            <person name="Lovett B."/>
            <person name="Kasson L.R."/>
            <person name="Berry K."/>
            <person name="Grigoriev I."/>
            <person name="Chang Y."/>
            <person name="Spatafora J."/>
            <person name="Kasson M.T."/>
        </authorList>
    </citation>
    <scope>NUCLEOTIDE SEQUENCE</scope>
    <source>
        <strain evidence="2">NRRL A-21654</strain>
    </source>
</reference>
<evidence type="ECO:0000313" key="3">
    <source>
        <dbReference type="Proteomes" id="UP000605846"/>
    </source>
</evidence>
<proteinExistence type="predicted"/>
<evidence type="ECO:0000256" key="1">
    <source>
        <dbReference type="SAM" id="MobiDB-lite"/>
    </source>
</evidence>
<feature type="region of interest" description="Disordered" evidence="1">
    <location>
        <begin position="61"/>
        <end position="87"/>
    </location>
</feature>
<gene>
    <name evidence="2" type="ORF">EC973_000858</name>
</gene>
<name>A0A8H7BKC8_9FUNG</name>
<organism evidence="2 3">
    <name type="scientific">Apophysomyces ossiformis</name>
    <dbReference type="NCBI Taxonomy" id="679940"/>
    <lineage>
        <taxon>Eukaryota</taxon>
        <taxon>Fungi</taxon>
        <taxon>Fungi incertae sedis</taxon>
        <taxon>Mucoromycota</taxon>
        <taxon>Mucoromycotina</taxon>
        <taxon>Mucoromycetes</taxon>
        <taxon>Mucorales</taxon>
        <taxon>Mucorineae</taxon>
        <taxon>Mucoraceae</taxon>
        <taxon>Apophysomyces</taxon>
    </lineage>
</organism>
<accession>A0A8H7BKC8</accession>
<sequence length="87" mass="10097">MKFLQSIISEKYTKHGDKITARYRSIYVMKKEYLGDVVRRITNSLPAYHMFIGKSKKEEYGTTGNARKSLGPEDSVTRARLLQSHDR</sequence>
<dbReference type="EMBL" id="JABAYA010000115">
    <property type="protein sequence ID" value="KAF7724614.1"/>
    <property type="molecule type" value="Genomic_DNA"/>
</dbReference>
<keyword evidence="3" id="KW-1185">Reference proteome</keyword>
<dbReference type="AlphaFoldDB" id="A0A8H7BKC8"/>